<sequence>MAQLLERLVDQSSKGNDQSTDRMSSHEDPQELFRLQRPHECLGTSDPHVAERWIKSLEVISEYLQLAE</sequence>
<evidence type="ECO:0000313" key="2">
    <source>
        <dbReference type="EMBL" id="KZV19805.1"/>
    </source>
</evidence>
<keyword evidence="3" id="KW-1185">Reference proteome</keyword>
<name>A0A2Z7ADK2_9LAMI</name>
<dbReference type="EMBL" id="KV016293">
    <property type="protein sequence ID" value="KZV19805.1"/>
    <property type="molecule type" value="Genomic_DNA"/>
</dbReference>
<evidence type="ECO:0000256" key="1">
    <source>
        <dbReference type="SAM" id="MobiDB-lite"/>
    </source>
</evidence>
<dbReference type="OrthoDB" id="913919at2759"/>
<protein>
    <submittedName>
        <fullName evidence="2">Uncharacterized protein</fullName>
    </submittedName>
</protein>
<feature type="compositionally biased region" description="Basic and acidic residues" evidence="1">
    <location>
        <begin position="19"/>
        <end position="31"/>
    </location>
</feature>
<evidence type="ECO:0000313" key="3">
    <source>
        <dbReference type="Proteomes" id="UP000250235"/>
    </source>
</evidence>
<reference evidence="2 3" key="1">
    <citation type="journal article" date="2015" name="Proc. Natl. Acad. Sci. U.S.A.">
        <title>The resurrection genome of Boea hygrometrica: A blueprint for survival of dehydration.</title>
        <authorList>
            <person name="Xiao L."/>
            <person name="Yang G."/>
            <person name="Zhang L."/>
            <person name="Yang X."/>
            <person name="Zhao S."/>
            <person name="Ji Z."/>
            <person name="Zhou Q."/>
            <person name="Hu M."/>
            <person name="Wang Y."/>
            <person name="Chen M."/>
            <person name="Xu Y."/>
            <person name="Jin H."/>
            <person name="Xiao X."/>
            <person name="Hu G."/>
            <person name="Bao F."/>
            <person name="Hu Y."/>
            <person name="Wan P."/>
            <person name="Li L."/>
            <person name="Deng X."/>
            <person name="Kuang T."/>
            <person name="Xiang C."/>
            <person name="Zhu J.K."/>
            <person name="Oliver M.J."/>
            <person name="He Y."/>
        </authorList>
    </citation>
    <scope>NUCLEOTIDE SEQUENCE [LARGE SCALE GENOMIC DNA]</scope>
    <source>
        <strain evidence="3">cv. XS01</strain>
    </source>
</reference>
<proteinExistence type="predicted"/>
<accession>A0A2Z7ADK2</accession>
<feature type="region of interest" description="Disordered" evidence="1">
    <location>
        <begin position="1"/>
        <end position="31"/>
    </location>
</feature>
<dbReference type="AlphaFoldDB" id="A0A2Z7ADK2"/>
<organism evidence="2 3">
    <name type="scientific">Dorcoceras hygrometricum</name>
    <dbReference type="NCBI Taxonomy" id="472368"/>
    <lineage>
        <taxon>Eukaryota</taxon>
        <taxon>Viridiplantae</taxon>
        <taxon>Streptophyta</taxon>
        <taxon>Embryophyta</taxon>
        <taxon>Tracheophyta</taxon>
        <taxon>Spermatophyta</taxon>
        <taxon>Magnoliopsida</taxon>
        <taxon>eudicotyledons</taxon>
        <taxon>Gunneridae</taxon>
        <taxon>Pentapetalae</taxon>
        <taxon>asterids</taxon>
        <taxon>lamiids</taxon>
        <taxon>Lamiales</taxon>
        <taxon>Gesneriaceae</taxon>
        <taxon>Didymocarpoideae</taxon>
        <taxon>Trichosporeae</taxon>
        <taxon>Loxocarpinae</taxon>
        <taxon>Dorcoceras</taxon>
    </lineage>
</organism>
<dbReference type="Proteomes" id="UP000250235">
    <property type="component" value="Unassembled WGS sequence"/>
</dbReference>
<gene>
    <name evidence="2" type="ORF">F511_28991</name>
</gene>